<dbReference type="RefSeq" id="WP_187431429.1">
    <property type="nucleotide sequence ID" value="NZ_CP143426.1"/>
</dbReference>
<reference evidence="1 2" key="1">
    <citation type="submission" date="2015-07" db="EMBL/GenBank/DDBJ databases">
        <authorList>
            <person name="Voget S."/>
            <person name="Dogs M."/>
            <person name="Brinkhoff T.H."/>
            <person name="Daniel R."/>
        </authorList>
    </citation>
    <scope>NUCLEOTIDE SEQUENCE [LARGE SCALE GENOMIC DNA]</scope>
    <source>
        <strain evidence="1 2">B14</strain>
        <plasmid evidence="1 2">pROLI81</plasmid>
    </source>
</reference>
<evidence type="ECO:0000313" key="2">
    <source>
        <dbReference type="Proteomes" id="UP001318682"/>
    </source>
</evidence>
<accession>A0ABZ2C1V1</accession>
<evidence type="ECO:0000313" key="1">
    <source>
        <dbReference type="EMBL" id="WVX51690.1"/>
    </source>
</evidence>
<keyword evidence="1" id="KW-0614">Plasmid</keyword>
<dbReference type="Proteomes" id="UP001318682">
    <property type="component" value="Plasmid pROLI81"/>
</dbReference>
<organism evidence="1 2">
    <name type="scientific">Roseobacter fucihabitans</name>
    <dbReference type="NCBI Taxonomy" id="1537242"/>
    <lineage>
        <taxon>Bacteria</taxon>
        <taxon>Pseudomonadati</taxon>
        <taxon>Pseudomonadota</taxon>
        <taxon>Alphaproteobacteria</taxon>
        <taxon>Rhodobacterales</taxon>
        <taxon>Roseobacteraceae</taxon>
        <taxon>Roseobacter</taxon>
    </lineage>
</organism>
<sequence length="111" mass="12510">MAAHQEAIVSSAGGSNDYHQIPVTEKQLNFARQISQRAGVVLPLEVQQSRLELSRWIDANKTAKPTSPFANYPSSKQVGFAEQIARRKRTEVPHECFRDRGMMSKWIDANV</sequence>
<reference evidence="1 2" key="2">
    <citation type="submission" date="2024-01" db="EMBL/GenBank/DDBJ databases">
        <title>Roseobacter fucihabitans sp. nov., isolated from the brown alga Fucus spiralis.</title>
        <authorList>
            <person name="Hahnke S."/>
            <person name="Berger M."/>
            <person name="Schlingloff A."/>
            <person name="Athale I."/>
            <person name="Neumann-Schaal M."/>
            <person name="Adenaya A."/>
            <person name="Poehlein A."/>
            <person name="Daniel R."/>
            <person name="Pertersen J."/>
            <person name="Brinkhoff T."/>
        </authorList>
    </citation>
    <scope>NUCLEOTIDE SEQUENCE [LARGE SCALE GENOMIC DNA]</scope>
    <source>
        <strain evidence="1 2">B14</strain>
        <plasmid evidence="1 2">pROLI81</plasmid>
    </source>
</reference>
<name>A0ABZ2C1V1_9RHOB</name>
<proteinExistence type="predicted"/>
<gene>
    <name evidence="1" type="ORF">ROLI_047920</name>
</gene>
<dbReference type="EMBL" id="CP143426">
    <property type="protein sequence ID" value="WVX51690.1"/>
    <property type="molecule type" value="Genomic_DNA"/>
</dbReference>
<keyword evidence="2" id="KW-1185">Reference proteome</keyword>
<geneLocation type="plasmid" evidence="1 2">
    <name>pROLI81</name>
</geneLocation>
<protein>
    <submittedName>
        <fullName evidence="1">Uncharacterized protein</fullName>
    </submittedName>
</protein>